<sequence>MTKWSEENTEQNARHLCTVLWLWSACSRSDQETEGSPGPAVAYIGWVEEKVWHGNRDAIPILHPHQGIPAVYPPEYFLSAFRQCDDKRERIVGTQYRGYTRWRTDISPGQTIHLQMMSCSFCTDRMSDSFHASTSPLSRDFGVEVDSLRLVSRVTFSVLTSITLLEGCSTTVYYFAHPPKPDGSLPDPPGFWSYSPEPLADASLEAGSAEVNFSNVTSNVRYHKLDPAVHHLLQDFESQGFLLVSEINRAFGLPFCTTRPVPERQETSFNQSLRHRLRTNRVSARFKYKKRDKLSL</sequence>
<organism evidence="1 2">
    <name type="scientific">Sistotremastrum suecicum HHB10207 ss-3</name>
    <dbReference type="NCBI Taxonomy" id="1314776"/>
    <lineage>
        <taxon>Eukaryota</taxon>
        <taxon>Fungi</taxon>
        <taxon>Dikarya</taxon>
        <taxon>Basidiomycota</taxon>
        <taxon>Agaricomycotina</taxon>
        <taxon>Agaricomycetes</taxon>
        <taxon>Sistotremastrales</taxon>
        <taxon>Sistotremastraceae</taxon>
        <taxon>Sistotremastrum</taxon>
    </lineage>
</organism>
<evidence type="ECO:0000313" key="2">
    <source>
        <dbReference type="Proteomes" id="UP000076798"/>
    </source>
</evidence>
<protein>
    <submittedName>
        <fullName evidence="1">Uncharacterized protein</fullName>
    </submittedName>
</protein>
<name>A0A166C6S5_9AGAM</name>
<dbReference type="Proteomes" id="UP000076798">
    <property type="component" value="Unassembled WGS sequence"/>
</dbReference>
<accession>A0A166C6S5</accession>
<reference evidence="1 2" key="1">
    <citation type="journal article" date="2016" name="Mol. Biol. Evol.">
        <title>Comparative Genomics of Early-Diverging Mushroom-Forming Fungi Provides Insights into the Origins of Lignocellulose Decay Capabilities.</title>
        <authorList>
            <person name="Nagy L.G."/>
            <person name="Riley R."/>
            <person name="Tritt A."/>
            <person name="Adam C."/>
            <person name="Daum C."/>
            <person name="Floudas D."/>
            <person name="Sun H."/>
            <person name="Yadav J.S."/>
            <person name="Pangilinan J."/>
            <person name="Larsson K.H."/>
            <person name="Matsuura K."/>
            <person name="Barry K."/>
            <person name="Labutti K."/>
            <person name="Kuo R."/>
            <person name="Ohm R.A."/>
            <person name="Bhattacharya S.S."/>
            <person name="Shirouzu T."/>
            <person name="Yoshinaga Y."/>
            <person name="Martin F.M."/>
            <person name="Grigoriev I.V."/>
            <person name="Hibbett D.S."/>
        </authorList>
    </citation>
    <scope>NUCLEOTIDE SEQUENCE [LARGE SCALE GENOMIC DNA]</scope>
    <source>
        <strain evidence="1 2">HHB10207 ss-3</strain>
    </source>
</reference>
<gene>
    <name evidence="1" type="ORF">SISSUDRAFT_1048885</name>
</gene>
<proteinExistence type="predicted"/>
<dbReference type="AlphaFoldDB" id="A0A166C6S5"/>
<dbReference type="EMBL" id="KV428090">
    <property type="protein sequence ID" value="KZT37139.1"/>
    <property type="molecule type" value="Genomic_DNA"/>
</dbReference>
<keyword evidence="2" id="KW-1185">Reference proteome</keyword>
<evidence type="ECO:0000313" key="1">
    <source>
        <dbReference type="EMBL" id="KZT37139.1"/>
    </source>
</evidence>
<dbReference type="PROSITE" id="PS51257">
    <property type="entry name" value="PROKAR_LIPOPROTEIN"/>
    <property type="match status" value="1"/>
</dbReference>